<dbReference type="Gene3D" id="3.40.50.1820">
    <property type="entry name" value="alpha/beta hydrolase"/>
    <property type="match status" value="1"/>
</dbReference>
<dbReference type="InterPro" id="IPR000073">
    <property type="entry name" value="AB_hydrolase_1"/>
</dbReference>
<dbReference type="InterPro" id="IPR029058">
    <property type="entry name" value="AB_hydrolase_fold"/>
</dbReference>
<protein>
    <recommendedName>
        <fullName evidence="1">AB hydrolase-1 domain-containing protein</fullName>
    </recommendedName>
</protein>
<evidence type="ECO:0000313" key="2">
    <source>
        <dbReference type="EMBL" id="WUV42474.1"/>
    </source>
</evidence>
<dbReference type="Proteomes" id="UP001432062">
    <property type="component" value="Chromosome"/>
</dbReference>
<evidence type="ECO:0000259" key="1">
    <source>
        <dbReference type="Pfam" id="PF00561"/>
    </source>
</evidence>
<keyword evidence="3" id="KW-1185">Reference proteome</keyword>
<proteinExistence type="predicted"/>
<dbReference type="SUPFAM" id="SSF53474">
    <property type="entry name" value="alpha/beta-Hydrolases"/>
    <property type="match status" value="1"/>
</dbReference>
<dbReference type="EMBL" id="CP109441">
    <property type="protein sequence ID" value="WUV42474.1"/>
    <property type="molecule type" value="Genomic_DNA"/>
</dbReference>
<feature type="domain" description="AB hydrolase-1" evidence="1">
    <location>
        <begin position="2"/>
        <end position="46"/>
    </location>
</feature>
<name>A0ABZ1YGY6_9NOCA</name>
<gene>
    <name evidence="2" type="ORF">OG563_24755</name>
</gene>
<reference evidence="2" key="1">
    <citation type="submission" date="2022-10" db="EMBL/GenBank/DDBJ databases">
        <title>The complete genomes of actinobacterial strains from the NBC collection.</title>
        <authorList>
            <person name="Joergensen T.S."/>
            <person name="Alvarez Arevalo M."/>
            <person name="Sterndorff E.B."/>
            <person name="Faurdal D."/>
            <person name="Vuksanovic O."/>
            <person name="Mourched A.-S."/>
            <person name="Charusanti P."/>
            <person name="Shaw S."/>
            <person name="Blin K."/>
            <person name="Weber T."/>
        </authorList>
    </citation>
    <scope>NUCLEOTIDE SEQUENCE</scope>
    <source>
        <strain evidence="2">NBC_01482</strain>
    </source>
</reference>
<organism evidence="2 3">
    <name type="scientific">Nocardia vinacea</name>
    <dbReference type="NCBI Taxonomy" id="96468"/>
    <lineage>
        <taxon>Bacteria</taxon>
        <taxon>Bacillati</taxon>
        <taxon>Actinomycetota</taxon>
        <taxon>Actinomycetes</taxon>
        <taxon>Mycobacteriales</taxon>
        <taxon>Nocardiaceae</taxon>
        <taxon>Nocardia</taxon>
    </lineage>
</organism>
<dbReference type="Pfam" id="PF00561">
    <property type="entry name" value="Abhydrolase_1"/>
    <property type="match status" value="1"/>
</dbReference>
<sequence length="90" mass="9613">MLLPGGTVSLHTYRDMIPALAEHHTVYAVDLPGNGYTTVNDPNFSYDLAAMTASGTSSIVPMSRKHGFAGPNVYGVGRADCDCWGHWASI</sequence>
<dbReference type="RefSeq" id="WP_329405175.1">
    <property type="nucleotide sequence ID" value="NZ_CP109441.1"/>
</dbReference>
<accession>A0ABZ1YGY6</accession>
<evidence type="ECO:0000313" key="3">
    <source>
        <dbReference type="Proteomes" id="UP001432062"/>
    </source>
</evidence>